<gene>
    <name evidence="3" type="ORF">E1161_10445</name>
</gene>
<proteinExistence type="predicted"/>
<sequence length="79" mass="8258">MSSQPSEPDPEPRRTPGLQPGGSVPPGETPPESAQATSGLSHEQRAGAHATKWAWLTVLAVLVLLVAGLFTYLAIALLM</sequence>
<dbReference type="AlphaFoldDB" id="A0A4R4USR5"/>
<dbReference type="OrthoDB" id="4381799at2"/>
<evidence type="ECO:0000313" key="4">
    <source>
        <dbReference type="Proteomes" id="UP000294744"/>
    </source>
</evidence>
<evidence type="ECO:0000256" key="2">
    <source>
        <dbReference type="SAM" id="Phobius"/>
    </source>
</evidence>
<feature type="region of interest" description="Disordered" evidence="1">
    <location>
        <begin position="1"/>
        <end position="43"/>
    </location>
</feature>
<evidence type="ECO:0000313" key="3">
    <source>
        <dbReference type="EMBL" id="TDC93426.1"/>
    </source>
</evidence>
<comment type="caution">
    <text evidence="3">The sequence shown here is derived from an EMBL/GenBank/DDBJ whole genome shotgun (WGS) entry which is preliminary data.</text>
</comment>
<keyword evidence="4" id="KW-1185">Reference proteome</keyword>
<evidence type="ECO:0000256" key="1">
    <source>
        <dbReference type="SAM" id="MobiDB-lite"/>
    </source>
</evidence>
<feature type="compositionally biased region" description="Polar residues" evidence="1">
    <location>
        <begin position="32"/>
        <end position="41"/>
    </location>
</feature>
<dbReference type="RefSeq" id="WP_132622082.1">
    <property type="nucleotide sequence ID" value="NZ_SMKV01000010.1"/>
</dbReference>
<name>A0A4R4USR5_9PSEU</name>
<reference evidence="3 4" key="1">
    <citation type="submission" date="2019-03" db="EMBL/GenBank/DDBJ databases">
        <title>Draft genome sequences of novel Actinobacteria.</title>
        <authorList>
            <person name="Sahin N."/>
            <person name="Ay H."/>
            <person name="Saygin H."/>
        </authorList>
    </citation>
    <scope>NUCLEOTIDE SEQUENCE [LARGE SCALE GENOMIC DNA]</scope>
    <source>
        <strain evidence="3 4">16K404</strain>
    </source>
</reference>
<protein>
    <submittedName>
        <fullName evidence="3">Uncharacterized protein</fullName>
    </submittedName>
</protein>
<keyword evidence="2" id="KW-1133">Transmembrane helix</keyword>
<dbReference type="Proteomes" id="UP000294744">
    <property type="component" value="Unassembled WGS sequence"/>
</dbReference>
<dbReference type="InterPro" id="IPR045512">
    <property type="entry name" value="DUF6480"/>
</dbReference>
<accession>A0A4R4USR5</accession>
<dbReference type="EMBL" id="SMKV01000010">
    <property type="protein sequence ID" value="TDC93426.1"/>
    <property type="molecule type" value="Genomic_DNA"/>
</dbReference>
<dbReference type="Pfam" id="PF20088">
    <property type="entry name" value="DUF6480"/>
    <property type="match status" value="1"/>
</dbReference>
<keyword evidence="2" id="KW-0472">Membrane</keyword>
<feature type="transmembrane region" description="Helical" evidence="2">
    <location>
        <begin position="53"/>
        <end position="78"/>
    </location>
</feature>
<keyword evidence="2" id="KW-0812">Transmembrane</keyword>
<organism evidence="3 4">
    <name type="scientific">Saccharopolyspora aridisoli</name>
    <dbReference type="NCBI Taxonomy" id="2530385"/>
    <lineage>
        <taxon>Bacteria</taxon>
        <taxon>Bacillati</taxon>
        <taxon>Actinomycetota</taxon>
        <taxon>Actinomycetes</taxon>
        <taxon>Pseudonocardiales</taxon>
        <taxon>Pseudonocardiaceae</taxon>
        <taxon>Saccharopolyspora</taxon>
    </lineage>
</organism>